<evidence type="ECO:0000256" key="1">
    <source>
        <dbReference type="SAM" id="Coils"/>
    </source>
</evidence>
<comment type="caution">
    <text evidence="3">The sequence shown here is derived from an EMBL/GenBank/DDBJ whole genome shotgun (WGS) entry which is preliminary data.</text>
</comment>
<keyword evidence="1" id="KW-0175">Coiled coil</keyword>
<feature type="compositionally biased region" description="Acidic residues" evidence="2">
    <location>
        <begin position="567"/>
        <end position="591"/>
    </location>
</feature>
<proteinExistence type="predicted"/>
<evidence type="ECO:0000256" key="2">
    <source>
        <dbReference type="SAM" id="MobiDB-lite"/>
    </source>
</evidence>
<dbReference type="PANTHER" id="PTHR33375:SF1">
    <property type="entry name" value="CHROMOSOME-PARTITIONING PROTEIN PARB-RELATED"/>
    <property type="match status" value="1"/>
</dbReference>
<name>A0A1E7LXY6_9ACTN</name>
<dbReference type="GO" id="GO:0005694">
    <property type="term" value="C:chromosome"/>
    <property type="evidence" value="ECO:0007669"/>
    <property type="project" value="TreeGrafter"/>
</dbReference>
<feature type="region of interest" description="Disordered" evidence="2">
    <location>
        <begin position="537"/>
        <end position="591"/>
    </location>
</feature>
<feature type="coiled-coil region" evidence="1">
    <location>
        <begin position="287"/>
        <end position="314"/>
    </location>
</feature>
<dbReference type="GO" id="GO:0045881">
    <property type="term" value="P:positive regulation of sporulation resulting in formation of a cellular spore"/>
    <property type="evidence" value="ECO:0007669"/>
    <property type="project" value="TreeGrafter"/>
</dbReference>
<dbReference type="SUPFAM" id="SSF110849">
    <property type="entry name" value="ParB/Sulfiredoxin"/>
    <property type="match status" value="2"/>
</dbReference>
<keyword evidence="4" id="KW-1185">Reference proteome</keyword>
<gene>
    <name evidence="3" type="ORF">AN221_10940</name>
</gene>
<dbReference type="EMBL" id="LJGZ01000021">
    <property type="protein sequence ID" value="OEV20723.1"/>
    <property type="molecule type" value="Genomic_DNA"/>
</dbReference>
<dbReference type="InterPro" id="IPR036086">
    <property type="entry name" value="ParB/Sulfiredoxin_sf"/>
</dbReference>
<dbReference type="PANTHER" id="PTHR33375">
    <property type="entry name" value="CHROMOSOME-PARTITIONING PROTEIN PARB-RELATED"/>
    <property type="match status" value="1"/>
</dbReference>
<dbReference type="InterPro" id="IPR050336">
    <property type="entry name" value="Chromosome_partition/occlusion"/>
</dbReference>
<dbReference type="Gene3D" id="3.90.1530.10">
    <property type="entry name" value="Conserved hypothetical protein from pyrococcus furiosus pfu- 392566-001, ParB domain"/>
    <property type="match status" value="2"/>
</dbReference>
<dbReference type="AlphaFoldDB" id="A0A1E7LXY6"/>
<sequence>MTNTKTQAGVQTAPAPWPTLTVAELAAHPGNVREIEAPADLLADVKDNGVVEPLYVVRTHGDVPQIIDGFQRLAAAVAAGLETVPVTPRPVIRIDALTPHPKNAREDLDLNAPFVDSLRTEGCRIPVKIQRLDGGVLQVNDGNRRYHAATDAGLTHLPYEWEDDDRDEAGQFLDMITTAQHRKSLTTSEMNQAMFSAAEAGAQVGRIAKAAGVRQKDVKTLVKVRSDEKLSAAVSGAGSYEWTFEHLAALSEFADDAEALAAITEAAAEGDADEGDVDWAIAIERTKRDKRNKAEAHRAELEAAGQKIRDAEELSERAMPVWRLRGISAEEHAECKGLVWVFDERRGDRYEPYCSAPGLYGHTVPEGASASGGTMTTADKEAERAARAAVKKGNIDWDAAEALRRKWITDLIKRRNLPKNATNTLIGHVNNALLNGSWGISDDLNKEGTTEILAGFLGLNAEQAKDRGSFAGHVAKDPRRAPQLQFAAIAAVREKCANRSAWRTDSQHAPWTRKPTGRWFQVLASLGYPLTPIEQSVVDEEPYDPSKKKPRAAITSGSESEAKQEPGTDEEAGEPEAEEADDPASDDEAAA</sequence>
<organism evidence="3 4">
    <name type="scientific">Streptomyces nanshensis</name>
    <dbReference type="NCBI Taxonomy" id="518642"/>
    <lineage>
        <taxon>Bacteria</taxon>
        <taxon>Bacillati</taxon>
        <taxon>Actinomycetota</taxon>
        <taxon>Actinomycetes</taxon>
        <taxon>Kitasatosporales</taxon>
        <taxon>Streptomycetaceae</taxon>
        <taxon>Streptomyces</taxon>
    </lineage>
</organism>
<evidence type="ECO:0000313" key="4">
    <source>
        <dbReference type="Proteomes" id="UP000175971"/>
    </source>
</evidence>
<dbReference type="Proteomes" id="UP000175971">
    <property type="component" value="Unassembled WGS sequence"/>
</dbReference>
<dbReference type="OrthoDB" id="3846919at2"/>
<dbReference type="PATRIC" id="fig|518642.7.peg.9307"/>
<evidence type="ECO:0000313" key="3">
    <source>
        <dbReference type="EMBL" id="OEV20723.1"/>
    </source>
</evidence>
<accession>A0A1E7LXY6</accession>
<reference evidence="3 4" key="1">
    <citation type="journal article" date="2016" name="Front. Microbiol.">
        <title>Comparative Genomics Analysis of Streptomyces Species Reveals Their Adaptation to the Marine Environment and Their Diversity at the Genomic Level.</title>
        <authorList>
            <person name="Tian X."/>
            <person name="Zhang Z."/>
            <person name="Yang T."/>
            <person name="Chen M."/>
            <person name="Li J."/>
            <person name="Chen F."/>
            <person name="Yang J."/>
            <person name="Li W."/>
            <person name="Zhang B."/>
            <person name="Zhang Z."/>
            <person name="Wu J."/>
            <person name="Zhang C."/>
            <person name="Long L."/>
            <person name="Xiao J."/>
        </authorList>
    </citation>
    <scope>NUCLEOTIDE SEQUENCE [LARGE SCALE GENOMIC DNA]</scope>
    <source>
        <strain evidence="3 4">SCSIO M10372</strain>
    </source>
</reference>
<protein>
    <submittedName>
        <fullName evidence="3">Chromosome partitioning protein ParB</fullName>
    </submittedName>
</protein>
<dbReference type="RefSeq" id="WP_070200787.1">
    <property type="nucleotide sequence ID" value="NZ_LJGZ01000021.1"/>
</dbReference>
<dbReference type="GO" id="GO:0007059">
    <property type="term" value="P:chromosome segregation"/>
    <property type="evidence" value="ECO:0007669"/>
    <property type="project" value="TreeGrafter"/>
</dbReference>